<sequence length="126" mass="13899">MSDVTLTKTRIQVGVYEAVLTAQTEGNYHPDLSVIHLEQPVDGLEITEDASLGNTWHVRFAIPASLLGDGVQSFLIIENATGETLDSFTIITGEPLSDDIRAEMDLLRAELDMLKKAFRRHCVETA</sequence>
<comment type="caution">
    <text evidence="1">The sequence shown here is derived from an EMBL/GenBank/DDBJ whole genome shotgun (WGS) entry which is preliminary data.</text>
</comment>
<proteinExistence type="predicted"/>
<reference evidence="1 2" key="1">
    <citation type="submission" date="2018-04" db="EMBL/GenBank/DDBJ databases">
        <title>Genomic Encyclopedia of Archaeal and Bacterial Type Strains, Phase II (KMG-II): from individual species to whole genera.</title>
        <authorList>
            <person name="Goeker M."/>
        </authorList>
    </citation>
    <scope>NUCLEOTIDE SEQUENCE [LARGE SCALE GENOMIC DNA]</scope>
    <source>
        <strain evidence="1 2">DSM 100977</strain>
    </source>
</reference>
<protein>
    <submittedName>
        <fullName evidence="1">Uncharacterized protein</fullName>
    </submittedName>
</protein>
<evidence type="ECO:0000313" key="2">
    <source>
        <dbReference type="Proteomes" id="UP000243978"/>
    </source>
</evidence>
<dbReference type="Proteomes" id="UP000243978">
    <property type="component" value="Unassembled WGS sequence"/>
</dbReference>
<dbReference type="AlphaFoldDB" id="A0A2T6BNZ9"/>
<evidence type="ECO:0000313" key="1">
    <source>
        <dbReference type="EMBL" id="PTX57799.1"/>
    </source>
</evidence>
<keyword evidence="2" id="KW-1185">Reference proteome</keyword>
<dbReference type="EMBL" id="QBKS01000001">
    <property type="protein sequence ID" value="PTX57799.1"/>
    <property type="molecule type" value="Genomic_DNA"/>
</dbReference>
<dbReference type="RefSeq" id="WP_107845866.1">
    <property type="nucleotide sequence ID" value="NZ_QBKS01000001.1"/>
</dbReference>
<dbReference type="OrthoDB" id="7772846at2"/>
<gene>
    <name evidence="1" type="ORF">C8N43_2471</name>
</gene>
<accession>A0A2T6BNZ9</accession>
<name>A0A2T6BNZ9_9RHOB</name>
<organism evidence="1 2">
    <name type="scientific">Litoreibacter ponti</name>
    <dbReference type="NCBI Taxonomy" id="1510457"/>
    <lineage>
        <taxon>Bacteria</taxon>
        <taxon>Pseudomonadati</taxon>
        <taxon>Pseudomonadota</taxon>
        <taxon>Alphaproteobacteria</taxon>
        <taxon>Rhodobacterales</taxon>
        <taxon>Roseobacteraceae</taxon>
        <taxon>Litoreibacter</taxon>
    </lineage>
</organism>